<comment type="caution">
    <text evidence="3">The sequence shown here is derived from an EMBL/GenBank/DDBJ whole genome shotgun (WGS) entry which is preliminary data.</text>
</comment>
<dbReference type="AlphaFoldDB" id="A0A371YJQ6"/>
<sequence length="66" mass="7602">MNVQEMIKRSRENAKKRTPEQRRAFLQRANILDANGCYKAEFFSEETVAASKARNAQTVVNGYVHK</sequence>
<dbReference type="EMBL" id="PYIX02000063">
    <property type="protein sequence ID" value="RFC81692.1"/>
    <property type="molecule type" value="Genomic_DNA"/>
</dbReference>
<evidence type="ECO:0000313" key="3">
    <source>
        <dbReference type="EMBL" id="RFC81692.1"/>
    </source>
</evidence>
<proteinExistence type="predicted"/>
<gene>
    <name evidence="2" type="ORF">ACFODO_12475</name>
    <name evidence="3" type="ORF">C9E89_020480</name>
</gene>
<keyword evidence="5" id="KW-1185">Reference proteome</keyword>
<evidence type="ECO:0000313" key="2">
    <source>
        <dbReference type="EMBL" id="MFC2996067.1"/>
    </source>
</evidence>
<accession>A0A371YJQ6</accession>
<reference evidence="5" key="3">
    <citation type="journal article" date="2019" name="Int. J. Syst. Evol. Microbiol.">
        <title>The Global Catalogue of Microorganisms (GCM) 10K type strain sequencing project: providing services to taxonomists for standard genome sequencing and annotation.</title>
        <authorList>
            <consortium name="The Broad Institute Genomics Platform"/>
            <consortium name="The Broad Institute Genome Sequencing Center for Infectious Disease"/>
            <person name="Wu L."/>
            <person name="Ma J."/>
        </authorList>
    </citation>
    <scope>NUCLEOTIDE SEQUENCE [LARGE SCALE GENOMIC DNA]</scope>
    <source>
        <strain evidence="5">KCTC 62575</strain>
    </source>
</reference>
<name>A0A371YJQ6_9GAMM</name>
<reference evidence="2" key="1">
    <citation type="journal article" date="2014" name="Int. J. Syst. Evol. Microbiol.">
        <title>Complete genome of a new Firmicutes species belonging to the dominant human colonic microbiota ('Ruminococcus bicirculans') reveals two chromosomes and a selective capacity to utilize plant glucans.</title>
        <authorList>
            <consortium name="NISC Comparative Sequencing Program"/>
            <person name="Wegmann U."/>
            <person name="Louis P."/>
            <person name="Goesmann A."/>
            <person name="Henrissat B."/>
            <person name="Duncan S.H."/>
            <person name="Flint H.J."/>
        </authorList>
    </citation>
    <scope>NUCLEOTIDE SEQUENCE</scope>
    <source>
        <strain evidence="2">KCTC 62575</strain>
    </source>
</reference>
<evidence type="ECO:0000256" key="1">
    <source>
        <dbReference type="SAM" id="MobiDB-lite"/>
    </source>
</evidence>
<feature type="region of interest" description="Disordered" evidence="1">
    <location>
        <begin position="1"/>
        <end position="21"/>
    </location>
</feature>
<reference evidence="3 4" key="2">
    <citation type="submission" date="2018-08" db="EMBL/GenBank/DDBJ databases">
        <title>The draft genome of Acinetobacter sichuanensis strain WCHAc060041.</title>
        <authorList>
            <person name="Qin J."/>
            <person name="Feng Y."/>
            <person name="Zong Z."/>
        </authorList>
    </citation>
    <scope>NUCLEOTIDE SEQUENCE [LARGE SCALE GENOMIC DNA]</scope>
    <source>
        <strain evidence="3 4">WCHAc060041</strain>
    </source>
</reference>
<dbReference type="EMBL" id="JBHRSF010000052">
    <property type="protein sequence ID" value="MFC2996067.1"/>
    <property type="molecule type" value="Genomic_DNA"/>
</dbReference>
<reference evidence="2" key="4">
    <citation type="submission" date="2024-09" db="EMBL/GenBank/DDBJ databases">
        <authorList>
            <person name="Sun Q."/>
            <person name="Mori K."/>
        </authorList>
    </citation>
    <scope>NUCLEOTIDE SEQUENCE</scope>
    <source>
        <strain evidence="2">KCTC 62575</strain>
    </source>
</reference>
<dbReference type="RefSeq" id="WP_107010032.1">
    <property type="nucleotide sequence ID" value="NZ_JBHRSF010000052.1"/>
</dbReference>
<protein>
    <submittedName>
        <fullName evidence="3">Uncharacterized protein</fullName>
    </submittedName>
</protein>
<evidence type="ECO:0000313" key="4">
    <source>
        <dbReference type="Proteomes" id="UP000240957"/>
    </source>
</evidence>
<evidence type="ECO:0000313" key="5">
    <source>
        <dbReference type="Proteomes" id="UP001595455"/>
    </source>
</evidence>
<dbReference type="Proteomes" id="UP001595455">
    <property type="component" value="Unassembled WGS sequence"/>
</dbReference>
<dbReference type="OrthoDB" id="9553928at2"/>
<dbReference type="Proteomes" id="UP000240957">
    <property type="component" value="Unassembled WGS sequence"/>
</dbReference>
<organism evidence="3 4">
    <name type="scientific">Acinetobacter sichuanensis</name>
    <dbReference type="NCBI Taxonomy" id="2136183"/>
    <lineage>
        <taxon>Bacteria</taxon>
        <taxon>Pseudomonadati</taxon>
        <taxon>Pseudomonadota</taxon>
        <taxon>Gammaproteobacteria</taxon>
        <taxon>Moraxellales</taxon>
        <taxon>Moraxellaceae</taxon>
        <taxon>Acinetobacter</taxon>
    </lineage>
</organism>